<dbReference type="PANTHER" id="PTHR43536:SF1">
    <property type="entry name" value="MANNOSYLGLYCOPROTEIN ENDO-BETA-MANNOSIDASE"/>
    <property type="match status" value="1"/>
</dbReference>
<dbReference type="SUPFAM" id="SSF49303">
    <property type="entry name" value="beta-Galactosidase/glucuronidase domain"/>
    <property type="match status" value="3"/>
</dbReference>
<accession>A0ABR1GRC0</accession>
<evidence type="ECO:0000256" key="1">
    <source>
        <dbReference type="ARBA" id="ARBA00007401"/>
    </source>
</evidence>
<feature type="domain" description="Beta-mannosidase-like galactose-binding" evidence="10">
    <location>
        <begin position="53"/>
        <end position="162"/>
    </location>
</feature>
<feature type="signal peptide" evidence="6">
    <location>
        <begin position="1"/>
        <end position="18"/>
    </location>
</feature>
<feature type="domain" description="Glycoside hydrolase family 2 immunoglobulin-like beta-sandwich" evidence="7">
    <location>
        <begin position="218"/>
        <end position="322"/>
    </location>
</feature>
<organism evidence="11 12">
    <name type="scientific">Neonectria punicea</name>
    <dbReference type="NCBI Taxonomy" id="979145"/>
    <lineage>
        <taxon>Eukaryota</taxon>
        <taxon>Fungi</taxon>
        <taxon>Dikarya</taxon>
        <taxon>Ascomycota</taxon>
        <taxon>Pezizomycotina</taxon>
        <taxon>Sordariomycetes</taxon>
        <taxon>Hypocreomycetidae</taxon>
        <taxon>Hypocreales</taxon>
        <taxon>Nectriaceae</taxon>
        <taxon>Neonectria</taxon>
    </lineage>
</organism>
<dbReference type="InterPro" id="IPR008979">
    <property type="entry name" value="Galactose-bd-like_sf"/>
</dbReference>
<dbReference type="Pfam" id="PF18368">
    <property type="entry name" value="Ig_GlcNase"/>
    <property type="match status" value="1"/>
</dbReference>
<dbReference type="InterPro" id="IPR041351">
    <property type="entry name" value="Ig_GlcNase"/>
</dbReference>
<dbReference type="SUPFAM" id="SSF49785">
    <property type="entry name" value="Galactose-binding domain-like"/>
    <property type="match status" value="1"/>
</dbReference>
<proteinExistence type="inferred from homology"/>
<sequence>MHGYTLLSTLLVSATAQAIDITSEAGQDGLIPNWDLQSSSAVENVVSASKPGYDVSTWHHAPKSRCTLMGCLLAAGELEDSDLWYSDNLNKFNWGQFSVPWVYRNEFSLSPGKGKHYFLETHGIASKADLYLNGKQIADKTHQAGSFGGHTYDITELVGEKNAFLANVYPSDFNQDLVQGFVDWNPKAPDNSTGIWRDVVVKQTHQVALGPLSISIDLDTPVERNPAIVTVHAQTQNLEDHEVQVIARSVISNPFNHQEFVKHQTITLGPHASTVLEIVHKISKPEVWWPKAWGKQNLYKSQLGLSVNSQLSDKAEAQFGIRTVTSHVNKYNDTMFTVNGYPFQVLGGGYSPDHFFRWNRDRFVAVAQYALDMGLNTIRLEGTMEHPELYEIADEMGVMIIAGWVCCSKWESWDYNEDLAINPPPLWTQNDYETANTSMRHEAAMLQPHPSVLAYLIGSDFWPNDRATKIYVNALKDALWQVPILASASKRGYPELLGPSGMKMDGPYDWVPPNYWYDTEPSKDRLGAAFGFGSELGAGVGTPEIGSLKKFLSKSDLEDLWKHPNKNLFHMSTNASSFYNRKIYNEALFKRYGSPKSLDDYLLKAQIMDYEATRAQFEAYSSQWNAARPATGSIYWMLNSAWPNLHWSQFDHYLHPAGSYFGSKVGLRQEHVAYDYVRKCVWVINHSLDRKGPRKIKVELIDMKGNLLSSEVTLSVRTRPNTANNAGKLSSIAKIEDVAFLRLILVDEKKTVLSRNVYWLGTSVDKLDWDNSTWYHTPVTEFPDLSALSKMQKAKLTLKPVTCISSNGTRILELENTSSVPAFFIRLNLVDAHGEDVNPVIWSDNYVSLWPKEKMLLTVSYPEKRLGRVEMSGGNVKPIEVPLL</sequence>
<evidence type="ECO:0000256" key="5">
    <source>
        <dbReference type="ARBA" id="ARBA00023326"/>
    </source>
</evidence>
<keyword evidence="6" id="KW-0732">Signal</keyword>
<dbReference type="PANTHER" id="PTHR43536">
    <property type="entry name" value="MANNOSYLGLYCOPROTEIN ENDO-BETA-MANNOSIDASE"/>
    <property type="match status" value="1"/>
</dbReference>
<dbReference type="SUPFAM" id="SSF51445">
    <property type="entry name" value="(Trans)glycosidases"/>
    <property type="match status" value="1"/>
</dbReference>
<evidence type="ECO:0000313" key="11">
    <source>
        <dbReference type="EMBL" id="KAK7408063.1"/>
    </source>
</evidence>
<feature type="chain" id="PRO_5046066071" evidence="6">
    <location>
        <begin position="19"/>
        <end position="884"/>
    </location>
</feature>
<feature type="domain" description="Exo-beta-D-glucosaminidase Ig-fold" evidence="9">
    <location>
        <begin position="774"/>
        <end position="876"/>
    </location>
</feature>
<keyword evidence="5" id="KW-0624">Polysaccharide degradation</keyword>
<dbReference type="InterPro" id="IPR054593">
    <property type="entry name" value="Beta-mannosidase-like_N2"/>
</dbReference>
<evidence type="ECO:0000259" key="10">
    <source>
        <dbReference type="Pfam" id="PF22666"/>
    </source>
</evidence>
<dbReference type="Gene3D" id="2.60.120.260">
    <property type="entry name" value="Galactose-binding domain-like"/>
    <property type="match status" value="1"/>
</dbReference>
<dbReference type="Pfam" id="PF17786">
    <property type="entry name" value="Mannosidase_ig"/>
    <property type="match status" value="1"/>
</dbReference>
<keyword evidence="3" id="KW-0119">Carbohydrate metabolism</keyword>
<gene>
    <name evidence="11" type="primary">GLS93</name>
    <name evidence="11" type="ORF">QQX98_009778</name>
</gene>
<evidence type="ECO:0000259" key="9">
    <source>
        <dbReference type="Pfam" id="PF18368"/>
    </source>
</evidence>
<keyword evidence="4 11" id="KW-0326">Glycosidase</keyword>
<evidence type="ECO:0000256" key="6">
    <source>
        <dbReference type="SAM" id="SignalP"/>
    </source>
</evidence>
<evidence type="ECO:0000259" key="7">
    <source>
        <dbReference type="Pfam" id="PF00703"/>
    </source>
</evidence>
<evidence type="ECO:0000259" key="8">
    <source>
        <dbReference type="Pfam" id="PF17786"/>
    </source>
</evidence>
<dbReference type="InterPro" id="IPR013783">
    <property type="entry name" value="Ig-like_fold"/>
</dbReference>
<protein>
    <submittedName>
        <fullName evidence="11">Exo-beta-D-glucosaminidase</fullName>
        <ecNumber evidence="11">3.2.1.165</ecNumber>
    </submittedName>
</protein>
<evidence type="ECO:0000256" key="4">
    <source>
        <dbReference type="ARBA" id="ARBA00023295"/>
    </source>
</evidence>
<dbReference type="InterPro" id="IPR017853">
    <property type="entry name" value="GH"/>
</dbReference>
<dbReference type="GO" id="GO:0052761">
    <property type="term" value="F:exo-1,4-beta-D-glucosaminidase activity"/>
    <property type="evidence" value="ECO:0007669"/>
    <property type="project" value="UniProtKB-EC"/>
</dbReference>
<comment type="caution">
    <text evidence="11">The sequence shown here is derived from an EMBL/GenBank/DDBJ whole genome shotgun (WGS) entry which is preliminary data.</text>
</comment>
<dbReference type="InterPro" id="IPR036156">
    <property type="entry name" value="Beta-gal/glucu_dom_sf"/>
</dbReference>
<name>A0ABR1GRC0_9HYPO</name>
<dbReference type="Gene3D" id="2.60.40.10">
    <property type="entry name" value="Immunoglobulins"/>
    <property type="match status" value="3"/>
</dbReference>
<dbReference type="Pfam" id="PF00703">
    <property type="entry name" value="Glyco_hydro_2"/>
    <property type="match status" value="1"/>
</dbReference>
<evidence type="ECO:0000256" key="2">
    <source>
        <dbReference type="ARBA" id="ARBA00022801"/>
    </source>
</evidence>
<dbReference type="Pfam" id="PF22666">
    <property type="entry name" value="Glyco_hydro_2_N2"/>
    <property type="match status" value="1"/>
</dbReference>
<dbReference type="InterPro" id="IPR041447">
    <property type="entry name" value="Mannosidase_ig"/>
</dbReference>
<reference evidence="11 12" key="1">
    <citation type="journal article" date="2025" name="Microbiol. Resour. Announc.">
        <title>Draft genome sequences for Neonectria magnoliae and Neonectria punicea, canker pathogens of Liriodendron tulipifera and Acer saccharum in West Virginia.</title>
        <authorList>
            <person name="Petronek H.M."/>
            <person name="Kasson M.T."/>
            <person name="Metheny A.M."/>
            <person name="Stauder C.M."/>
            <person name="Lovett B."/>
            <person name="Lynch S.C."/>
            <person name="Garnas J.R."/>
            <person name="Kasson L.R."/>
            <person name="Stajich J.E."/>
        </authorList>
    </citation>
    <scope>NUCLEOTIDE SEQUENCE [LARGE SCALE GENOMIC DNA]</scope>
    <source>
        <strain evidence="11 12">NRRL 64653</strain>
    </source>
</reference>
<dbReference type="EMBL" id="JAZAVJ010000200">
    <property type="protein sequence ID" value="KAK7408063.1"/>
    <property type="molecule type" value="Genomic_DNA"/>
</dbReference>
<keyword evidence="2 11" id="KW-0378">Hydrolase</keyword>
<evidence type="ECO:0000313" key="12">
    <source>
        <dbReference type="Proteomes" id="UP001498476"/>
    </source>
</evidence>
<dbReference type="Proteomes" id="UP001498476">
    <property type="component" value="Unassembled WGS sequence"/>
</dbReference>
<feature type="domain" description="Mannosidase Ig/CBM-like" evidence="8">
    <location>
        <begin position="681"/>
        <end position="760"/>
    </location>
</feature>
<dbReference type="Gene3D" id="3.20.20.80">
    <property type="entry name" value="Glycosidases"/>
    <property type="match status" value="1"/>
</dbReference>
<dbReference type="InterPro" id="IPR043534">
    <property type="entry name" value="EBDG/EBM"/>
</dbReference>
<dbReference type="EC" id="3.2.1.165" evidence="11"/>
<evidence type="ECO:0000256" key="3">
    <source>
        <dbReference type="ARBA" id="ARBA00023277"/>
    </source>
</evidence>
<dbReference type="InterPro" id="IPR006102">
    <property type="entry name" value="Ig-like_GH2"/>
</dbReference>
<comment type="similarity">
    <text evidence="1">Belongs to the glycosyl hydrolase 2 family.</text>
</comment>
<keyword evidence="12" id="KW-1185">Reference proteome</keyword>